<evidence type="ECO:0000256" key="3">
    <source>
        <dbReference type="ARBA" id="ARBA00023315"/>
    </source>
</evidence>
<dbReference type="Pfam" id="PF04958">
    <property type="entry name" value="AstA"/>
    <property type="match status" value="1"/>
</dbReference>
<protein>
    <submittedName>
        <fullName evidence="4">Arginine N-succinyltransferase</fullName>
    </submittedName>
</protein>
<dbReference type="AlphaFoldDB" id="A0A2W5AGR5"/>
<dbReference type="NCBIfam" id="TIGR03243">
    <property type="entry name" value="arg_catab_AOST"/>
    <property type="match status" value="1"/>
</dbReference>
<dbReference type="PANTHER" id="PTHR30420:SF1">
    <property type="entry name" value="ARGININE N-SUCCINYLTRANSFERASE"/>
    <property type="match status" value="1"/>
</dbReference>
<dbReference type="GO" id="GO:0006527">
    <property type="term" value="P:L-arginine catabolic process"/>
    <property type="evidence" value="ECO:0007669"/>
    <property type="project" value="InterPro"/>
</dbReference>
<evidence type="ECO:0000256" key="1">
    <source>
        <dbReference type="ARBA" id="ARBA00022503"/>
    </source>
</evidence>
<dbReference type="InterPro" id="IPR016181">
    <property type="entry name" value="Acyl_CoA_acyltransferase"/>
</dbReference>
<keyword evidence="1" id="KW-0056">Arginine metabolism</keyword>
<sequence length="335" mass="35803">MLAVRAAGPSDIDALMELARLSGRGFTSLPEDKATLADRLDLSAASFSGEVAPAEAWYTLLLEDSGTGRIDGVAAVRAAVGLKRPHFSFRVMTLAQYSPAIGTRFDHQALVLVNECGGWSEVGSLFVRAERRAGGAGSLLAASRYMLIGADPLRFSETVMAELRGWFGRDGASCPFWDGVASKFFRLPFDQADAMVTSTDGQFILDLAPRHPIYLELIAPEARDAVGRVHRDGQAALAMLEREGFALSGLVDIFDGGPTVTCRRDQIASLRNARAFAVSVADRVDGAVRLLSTGSVGAFRAVRAAVNLNEDGAMIDAEAARALKVEDGMIVRVRL</sequence>
<accession>A0A2W5AGR5</accession>
<dbReference type="Gene3D" id="2.40.40.20">
    <property type="match status" value="1"/>
</dbReference>
<keyword evidence="2 4" id="KW-0808">Transferase</keyword>
<name>A0A2W5AGR5_9SPHN</name>
<dbReference type="SUPFAM" id="SSF55729">
    <property type="entry name" value="Acyl-CoA N-acyltransferases (Nat)"/>
    <property type="match status" value="1"/>
</dbReference>
<dbReference type="PANTHER" id="PTHR30420">
    <property type="entry name" value="N-SUCCINYLARGININE DIHYDROLASE"/>
    <property type="match status" value="1"/>
</dbReference>
<evidence type="ECO:0000256" key="2">
    <source>
        <dbReference type="ARBA" id="ARBA00022679"/>
    </source>
</evidence>
<keyword evidence="3" id="KW-0012">Acyltransferase</keyword>
<dbReference type="Proteomes" id="UP000249066">
    <property type="component" value="Unassembled WGS sequence"/>
</dbReference>
<comment type="caution">
    <text evidence="4">The sequence shown here is derived from an EMBL/GenBank/DDBJ whole genome shotgun (WGS) entry which is preliminary data.</text>
</comment>
<organism evidence="4 5">
    <name type="scientific">Sphingomonas sanxanigenens</name>
    <dbReference type="NCBI Taxonomy" id="397260"/>
    <lineage>
        <taxon>Bacteria</taxon>
        <taxon>Pseudomonadati</taxon>
        <taxon>Pseudomonadota</taxon>
        <taxon>Alphaproteobacteria</taxon>
        <taxon>Sphingomonadales</taxon>
        <taxon>Sphingomonadaceae</taxon>
        <taxon>Sphingomonas</taxon>
    </lineage>
</organism>
<reference evidence="4 5" key="1">
    <citation type="submission" date="2017-08" db="EMBL/GenBank/DDBJ databases">
        <title>Infants hospitalized years apart are colonized by the same room-sourced microbial strains.</title>
        <authorList>
            <person name="Brooks B."/>
            <person name="Olm M.R."/>
            <person name="Firek B.A."/>
            <person name="Baker R."/>
            <person name="Thomas B.C."/>
            <person name="Morowitz M.J."/>
            <person name="Banfield J.F."/>
        </authorList>
    </citation>
    <scope>NUCLEOTIDE SEQUENCE [LARGE SCALE GENOMIC DNA]</scope>
    <source>
        <strain evidence="4">S2_018_000_R2_101</strain>
    </source>
</reference>
<evidence type="ECO:0000313" key="4">
    <source>
        <dbReference type="EMBL" id="PZO91459.1"/>
    </source>
</evidence>
<dbReference type="GO" id="GO:0008791">
    <property type="term" value="F:arginine N-succinyltransferase activity"/>
    <property type="evidence" value="ECO:0007669"/>
    <property type="project" value="InterPro"/>
</dbReference>
<proteinExistence type="predicted"/>
<dbReference type="InterPro" id="IPR007041">
    <property type="entry name" value="Arg_succinylTrfase_AstA/AruG"/>
</dbReference>
<evidence type="ECO:0000313" key="5">
    <source>
        <dbReference type="Proteomes" id="UP000249066"/>
    </source>
</evidence>
<gene>
    <name evidence="4" type="ORF">DI623_03360</name>
</gene>
<dbReference type="EMBL" id="QFNN01000009">
    <property type="protein sequence ID" value="PZO91459.1"/>
    <property type="molecule type" value="Genomic_DNA"/>
</dbReference>